<comment type="caution">
    <text evidence="2">The sequence shown here is derived from an EMBL/GenBank/DDBJ whole genome shotgun (WGS) entry which is preliminary data.</text>
</comment>
<evidence type="ECO:0000259" key="1">
    <source>
        <dbReference type="PROSITE" id="PS50943"/>
    </source>
</evidence>
<dbReference type="InterPro" id="IPR010982">
    <property type="entry name" value="Lambda_DNA-bd_dom_sf"/>
</dbReference>
<sequence>MIPVNERIEQIRINKGITKAYMARKLGMTSMGYHHLATGRSPISTDRMQIIAEALEVDPREFLRPKLNDSFSSAEEKQNTA</sequence>
<dbReference type="GeneID" id="95749780"/>
<dbReference type="InterPro" id="IPR001387">
    <property type="entry name" value="Cro/C1-type_HTH"/>
</dbReference>
<dbReference type="RefSeq" id="WP_106833609.1">
    <property type="nucleotide sequence ID" value="NZ_JARMEW010000039.1"/>
</dbReference>
<dbReference type="Proteomes" id="UP000241645">
    <property type="component" value="Unassembled WGS sequence"/>
</dbReference>
<evidence type="ECO:0000313" key="3">
    <source>
        <dbReference type="Proteomes" id="UP000241645"/>
    </source>
</evidence>
<dbReference type="PROSITE" id="PS50943">
    <property type="entry name" value="HTH_CROC1"/>
    <property type="match status" value="1"/>
</dbReference>
<dbReference type="EMBL" id="PXZO01000008">
    <property type="protein sequence ID" value="PSK13033.1"/>
    <property type="molecule type" value="Genomic_DNA"/>
</dbReference>
<evidence type="ECO:0000313" key="2">
    <source>
        <dbReference type="EMBL" id="PSK13033.1"/>
    </source>
</evidence>
<protein>
    <recommendedName>
        <fullName evidence="1">HTH cro/C1-type domain-containing protein</fullName>
    </recommendedName>
</protein>
<proteinExistence type="predicted"/>
<dbReference type="Pfam" id="PF01381">
    <property type="entry name" value="HTH_3"/>
    <property type="match status" value="1"/>
</dbReference>
<reference evidence="2 3" key="1">
    <citation type="submission" date="2018-03" db="EMBL/GenBank/DDBJ databases">
        <title>Brevisbacillus phylogenomics.</title>
        <authorList>
            <person name="Dunlap C."/>
        </authorList>
    </citation>
    <scope>NUCLEOTIDE SEQUENCE [LARGE SCALE GENOMIC DNA]</scope>
    <source>
        <strain evidence="2 3">NRRL B-41110</strain>
    </source>
</reference>
<dbReference type="CDD" id="cd00093">
    <property type="entry name" value="HTH_XRE"/>
    <property type="match status" value="1"/>
</dbReference>
<accession>A0ABX5FX38</accession>
<feature type="domain" description="HTH cro/C1-type" evidence="1">
    <location>
        <begin position="8"/>
        <end position="62"/>
    </location>
</feature>
<organism evidence="2 3">
    <name type="scientific">Brevibacillus porteri</name>
    <dbReference type="NCBI Taxonomy" id="2126350"/>
    <lineage>
        <taxon>Bacteria</taxon>
        <taxon>Bacillati</taxon>
        <taxon>Bacillota</taxon>
        <taxon>Bacilli</taxon>
        <taxon>Bacillales</taxon>
        <taxon>Paenibacillaceae</taxon>
        <taxon>Brevibacillus</taxon>
    </lineage>
</organism>
<gene>
    <name evidence="2" type="ORF">C7R92_06450</name>
</gene>
<keyword evidence="3" id="KW-1185">Reference proteome</keyword>
<name>A0ABX5FX38_9BACL</name>
<dbReference type="SUPFAM" id="SSF47413">
    <property type="entry name" value="lambda repressor-like DNA-binding domains"/>
    <property type="match status" value="1"/>
</dbReference>
<dbReference type="Gene3D" id="1.10.260.40">
    <property type="entry name" value="lambda repressor-like DNA-binding domains"/>
    <property type="match status" value="1"/>
</dbReference>
<dbReference type="SMART" id="SM00530">
    <property type="entry name" value="HTH_XRE"/>
    <property type="match status" value="1"/>
</dbReference>